<reference evidence="1 2" key="1">
    <citation type="submission" date="2020-08" db="EMBL/GenBank/DDBJ databases">
        <title>Functional genomics of gut bacteria from endangered species of beetles.</title>
        <authorList>
            <person name="Carlos-Shanley C."/>
        </authorList>
    </citation>
    <scope>NUCLEOTIDE SEQUENCE [LARGE SCALE GENOMIC DNA]</scope>
    <source>
        <strain evidence="1 2">S00198</strain>
    </source>
</reference>
<dbReference type="RefSeq" id="WP_184856983.1">
    <property type="nucleotide sequence ID" value="NZ_JACHLK010000003.1"/>
</dbReference>
<protein>
    <submittedName>
        <fullName evidence="1">Uncharacterized protein</fullName>
    </submittedName>
</protein>
<dbReference type="Pfam" id="PF24175">
    <property type="entry name" value="SU10_adaptor"/>
    <property type="match status" value="1"/>
</dbReference>
<dbReference type="AlphaFoldDB" id="A0A7X0PCW1"/>
<organism evidence="1 2">
    <name type="scientific">Acidovorax soli</name>
    <dbReference type="NCBI Taxonomy" id="592050"/>
    <lineage>
        <taxon>Bacteria</taxon>
        <taxon>Pseudomonadati</taxon>
        <taxon>Pseudomonadota</taxon>
        <taxon>Betaproteobacteria</taxon>
        <taxon>Burkholderiales</taxon>
        <taxon>Comamonadaceae</taxon>
        <taxon>Acidovorax</taxon>
    </lineage>
</organism>
<dbReference type="Proteomes" id="UP000575083">
    <property type="component" value="Unassembled WGS sequence"/>
</dbReference>
<evidence type="ECO:0000313" key="2">
    <source>
        <dbReference type="Proteomes" id="UP000575083"/>
    </source>
</evidence>
<dbReference type="InterPro" id="IPR056209">
    <property type="entry name" value="SU10_adaptor"/>
</dbReference>
<dbReference type="EMBL" id="JACHLK010000003">
    <property type="protein sequence ID" value="MBB6559587.1"/>
    <property type="molecule type" value="Genomic_DNA"/>
</dbReference>
<accession>A0A7X0PCW1</accession>
<evidence type="ECO:0000313" key="1">
    <source>
        <dbReference type="EMBL" id="MBB6559587.1"/>
    </source>
</evidence>
<proteinExistence type="predicted"/>
<gene>
    <name evidence="1" type="ORF">HNP48_002254</name>
</gene>
<sequence length="221" mass="25023">MTLADLIRRFRTLAGDKTAPFFWKDEDIIDWLNDAQAQACVRARLLLEDADPAMCRIAIEADRHTYPLHAKMYELALLSFKAVGESRGTEIKVVSRGWLEEQFPGWRDEQRATGYAIQGETSIRLVSTPAKAGVLTIEAYRLPREAMALPSDKPEIHEASHVQLIDWALHKAFSIPDSEAFDPQRSGLAEDAFTAYFGLLPDVDMRRITREDTPQTNKVHI</sequence>
<keyword evidence="2" id="KW-1185">Reference proteome</keyword>
<name>A0A7X0PCW1_9BURK</name>
<comment type="caution">
    <text evidence="1">The sequence shown here is derived from an EMBL/GenBank/DDBJ whole genome shotgun (WGS) entry which is preliminary data.</text>
</comment>